<feature type="domain" description="Transcription factor TFIIIB component B'' Myb" evidence="4">
    <location>
        <begin position="281"/>
        <end position="364"/>
    </location>
</feature>
<dbReference type="PANTHER" id="PTHR22929:SF0">
    <property type="entry name" value="TRANSCRIPTION FACTOR TFIIIB COMPONENT B'' HOMOLOG"/>
    <property type="match status" value="1"/>
</dbReference>
<dbReference type="Pfam" id="PF15963">
    <property type="entry name" value="Myb_DNA-bind_7"/>
    <property type="match status" value="1"/>
</dbReference>
<feature type="compositionally biased region" description="Polar residues" evidence="3">
    <location>
        <begin position="116"/>
        <end position="130"/>
    </location>
</feature>
<dbReference type="PANTHER" id="PTHR22929">
    <property type="entry name" value="RNA POLYMERASE III TRANSCRIPTION INITIATION FACTOR B"/>
    <property type="match status" value="1"/>
</dbReference>
<dbReference type="InterPro" id="IPR039467">
    <property type="entry name" value="TFIIIB_B''_Myb"/>
</dbReference>
<dbReference type="GO" id="GO:0070898">
    <property type="term" value="P:RNA polymerase III preinitiation complex assembly"/>
    <property type="evidence" value="ECO:0007669"/>
    <property type="project" value="TreeGrafter"/>
</dbReference>
<feature type="region of interest" description="Disordered" evidence="3">
    <location>
        <begin position="201"/>
        <end position="222"/>
    </location>
</feature>
<evidence type="ECO:0000313" key="5">
    <source>
        <dbReference type="Proteomes" id="UP000046393"/>
    </source>
</evidence>
<sequence>MLSRRCRIQARPNIRPGITGSKCTAKEQPPVETSSISPTAKPKEGLSPASTNLNAATSSFVSPNNNSTANVIYNNTISPNIQDAEKSSNVVVNTNNNINSDAAVENVEAVAVETNLGVNHSPDSNRTTESQDVESRRRNISTCSSATTTTKCSSPPPQSVSWKRKQRKKFTGEEPLDPKKMTMHDLISWNPKNDTMMKYHSGKRSRVSSVTSTASDINPKDKNTVKNEENLVMPAPKVRIAEDGSLVLDESSLTIAQEKLTNIWETVDEDRVIRKVTSLSFRKSALRKSLPWTSLETDLFYIILRATGPDFGLMHEFFPSRSRSELKSKFNKEERTNWDRLKHSLSTPTLLDDSLYDEANRLLKKINEEALKKKEKVHSSKRSKLENDEANTSWDEDEVDLVAEAEKEIAKIENENNLKTGNGSASKGKATLKTSKPLKKMKAEIMDETSKEAKRIITNNMRRKYDAEAKHLHGPVIAGLSANFPSFILEYVNDADAVTIHLNEEQIPVVKVPLDTEVRVLPEDDKQPERVFFECFGGSGRDVKRYIIKHQSGPGESSSGFLHLFGAVS</sequence>
<dbReference type="SUPFAM" id="SSF46689">
    <property type="entry name" value="Homeodomain-like"/>
    <property type="match status" value="1"/>
</dbReference>
<keyword evidence="5" id="KW-1185">Reference proteome</keyword>
<evidence type="ECO:0000259" key="4">
    <source>
        <dbReference type="Pfam" id="PF15963"/>
    </source>
</evidence>
<dbReference type="STRING" id="451379.A0A0N5AB19"/>
<proteinExistence type="predicted"/>
<dbReference type="AlphaFoldDB" id="A0A0N5AB19"/>
<dbReference type="GO" id="GO:0005634">
    <property type="term" value="C:nucleus"/>
    <property type="evidence" value="ECO:0007669"/>
    <property type="project" value="UniProtKB-SubCell"/>
</dbReference>
<organism evidence="5 6">
    <name type="scientific">Syphacia muris</name>
    <dbReference type="NCBI Taxonomy" id="451379"/>
    <lineage>
        <taxon>Eukaryota</taxon>
        <taxon>Metazoa</taxon>
        <taxon>Ecdysozoa</taxon>
        <taxon>Nematoda</taxon>
        <taxon>Chromadorea</taxon>
        <taxon>Rhabditida</taxon>
        <taxon>Spirurina</taxon>
        <taxon>Oxyuridomorpha</taxon>
        <taxon>Oxyuroidea</taxon>
        <taxon>Oxyuridae</taxon>
        <taxon>Syphacia</taxon>
    </lineage>
</organism>
<dbReference type="GO" id="GO:0000126">
    <property type="term" value="C:transcription factor TFIIIB complex"/>
    <property type="evidence" value="ECO:0007669"/>
    <property type="project" value="TreeGrafter"/>
</dbReference>
<evidence type="ECO:0000256" key="2">
    <source>
        <dbReference type="SAM" id="Coils"/>
    </source>
</evidence>
<dbReference type="WBParaSite" id="SMUV_0000134501-mRNA-1">
    <property type="protein sequence ID" value="SMUV_0000134501-mRNA-1"/>
    <property type="gene ID" value="SMUV_0000134501"/>
</dbReference>
<dbReference type="GO" id="GO:0001156">
    <property type="term" value="F:TFIIIC-class transcription factor complex binding"/>
    <property type="evidence" value="ECO:0007669"/>
    <property type="project" value="TreeGrafter"/>
</dbReference>
<evidence type="ECO:0000256" key="3">
    <source>
        <dbReference type="SAM" id="MobiDB-lite"/>
    </source>
</evidence>
<dbReference type="Proteomes" id="UP000046393">
    <property type="component" value="Unplaced"/>
</dbReference>
<keyword evidence="2" id="KW-0175">Coiled coil</keyword>
<evidence type="ECO:0000256" key="1">
    <source>
        <dbReference type="ARBA" id="ARBA00004123"/>
    </source>
</evidence>
<evidence type="ECO:0000313" key="6">
    <source>
        <dbReference type="WBParaSite" id="SMUV_0000134501-mRNA-1"/>
    </source>
</evidence>
<feature type="compositionally biased region" description="Low complexity" evidence="3">
    <location>
        <begin position="141"/>
        <end position="153"/>
    </location>
</feature>
<name>A0A0N5AB19_9BILA</name>
<accession>A0A0N5AB19</accession>
<feature type="region of interest" description="Disordered" evidence="3">
    <location>
        <begin position="116"/>
        <end position="178"/>
    </location>
</feature>
<reference evidence="6" key="1">
    <citation type="submission" date="2017-02" db="UniProtKB">
        <authorList>
            <consortium name="WormBaseParasite"/>
        </authorList>
    </citation>
    <scope>IDENTIFICATION</scope>
</reference>
<feature type="region of interest" description="Disordered" evidence="3">
    <location>
        <begin position="14"/>
        <end position="48"/>
    </location>
</feature>
<protein>
    <submittedName>
        <fullName evidence="6">Myb_DNA-bind_7 domain-containing protein</fullName>
    </submittedName>
</protein>
<dbReference type="InterPro" id="IPR009057">
    <property type="entry name" value="Homeodomain-like_sf"/>
</dbReference>
<comment type="subcellular location">
    <subcellularLocation>
        <location evidence="1">Nucleus</location>
    </subcellularLocation>
</comment>
<feature type="coiled-coil region" evidence="2">
    <location>
        <begin position="356"/>
        <end position="422"/>
    </location>
</feature>